<dbReference type="Pfam" id="PF07690">
    <property type="entry name" value="MFS_1"/>
    <property type="match status" value="1"/>
</dbReference>
<evidence type="ECO:0000256" key="7">
    <source>
        <dbReference type="SAM" id="Phobius"/>
    </source>
</evidence>
<feature type="transmembrane region" description="Helical" evidence="7">
    <location>
        <begin position="29"/>
        <end position="52"/>
    </location>
</feature>
<name>A0AAU3H1Z5_9ACTN</name>
<evidence type="ECO:0000256" key="5">
    <source>
        <dbReference type="ARBA" id="ARBA00023136"/>
    </source>
</evidence>
<dbReference type="InterPro" id="IPR036259">
    <property type="entry name" value="MFS_trans_sf"/>
</dbReference>
<evidence type="ECO:0000256" key="4">
    <source>
        <dbReference type="ARBA" id="ARBA00022989"/>
    </source>
</evidence>
<comment type="subcellular location">
    <subcellularLocation>
        <location evidence="1">Cell membrane</location>
        <topology evidence="1">Multi-pass membrane protein</topology>
    </subcellularLocation>
</comment>
<feature type="transmembrane region" description="Helical" evidence="7">
    <location>
        <begin position="368"/>
        <end position="393"/>
    </location>
</feature>
<feature type="transmembrane region" description="Helical" evidence="7">
    <location>
        <begin position="276"/>
        <end position="297"/>
    </location>
</feature>
<feature type="transmembrane region" description="Helical" evidence="7">
    <location>
        <begin position="399"/>
        <end position="417"/>
    </location>
</feature>
<feature type="transmembrane region" description="Helical" evidence="7">
    <location>
        <begin position="309"/>
        <end position="328"/>
    </location>
</feature>
<keyword evidence="2" id="KW-1003">Cell membrane</keyword>
<gene>
    <name evidence="8" type="ORF">OG626_26170</name>
</gene>
<dbReference type="PANTHER" id="PTHR23513">
    <property type="entry name" value="INTEGRAL MEMBRANE EFFLUX PROTEIN-RELATED"/>
    <property type="match status" value="1"/>
</dbReference>
<evidence type="ECO:0000256" key="3">
    <source>
        <dbReference type="ARBA" id="ARBA00022692"/>
    </source>
</evidence>
<evidence type="ECO:0000256" key="2">
    <source>
        <dbReference type="ARBA" id="ARBA00022475"/>
    </source>
</evidence>
<dbReference type="GO" id="GO:0022857">
    <property type="term" value="F:transmembrane transporter activity"/>
    <property type="evidence" value="ECO:0007669"/>
    <property type="project" value="InterPro"/>
</dbReference>
<feature type="transmembrane region" description="Helical" evidence="7">
    <location>
        <begin position="93"/>
        <end position="116"/>
    </location>
</feature>
<dbReference type="InterPro" id="IPR011701">
    <property type="entry name" value="MFS"/>
</dbReference>
<feature type="region of interest" description="Disordered" evidence="6">
    <location>
        <begin position="1"/>
        <end position="20"/>
    </location>
</feature>
<feature type="transmembrane region" description="Helical" evidence="7">
    <location>
        <begin position="58"/>
        <end position="81"/>
    </location>
</feature>
<dbReference type="EMBL" id="CP109535">
    <property type="protein sequence ID" value="WTY98126.1"/>
    <property type="molecule type" value="Genomic_DNA"/>
</dbReference>
<proteinExistence type="predicted"/>
<feature type="transmembrane region" description="Helical" evidence="7">
    <location>
        <begin position="122"/>
        <end position="144"/>
    </location>
</feature>
<dbReference type="GO" id="GO:0005886">
    <property type="term" value="C:plasma membrane"/>
    <property type="evidence" value="ECO:0007669"/>
    <property type="project" value="UniProtKB-SubCell"/>
</dbReference>
<protein>
    <submittedName>
        <fullName evidence="8">MFS transporter</fullName>
    </submittedName>
</protein>
<reference evidence="8" key="1">
    <citation type="submission" date="2022-10" db="EMBL/GenBank/DDBJ databases">
        <title>The complete genomes of actinobacterial strains from the NBC collection.</title>
        <authorList>
            <person name="Joergensen T.S."/>
            <person name="Alvarez Arevalo M."/>
            <person name="Sterndorff E.B."/>
            <person name="Faurdal D."/>
            <person name="Vuksanovic O."/>
            <person name="Mourched A.-S."/>
            <person name="Charusanti P."/>
            <person name="Shaw S."/>
            <person name="Blin K."/>
            <person name="Weber T."/>
        </authorList>
    </citation>
    <scope>NUCLEOTIDE SEQUENCE</scope>
    <source>
        <strain evidence="8">NBC_01401</strain>
    </source>
</reference>
<accession>A0AAU3H1Z5</accession>
<feature type="transmembrane region" description="Helical" evidence="7">
    <location>
        <begin position="334"/>
        <end position="356"/>
    </location>
</feature>
<dbReference type="AlphaFoldDB" id="A0AAU3H1Z5"/>
<organism evidence="8">
    <name type="scientific">Streptomyces sp. NBC_01401</name>
    <dbReference type="NCBI Taxonomy" id="2903854"/>
    <lineage>
        <taxon>Bacteria</taxon>
        <taxon>Bacillati</taxon>
        <taxon>Actinomycetota</taxon>
        <taxon>Actinomycetes</taxon>
        <taxon>Kitasatosporales</taxon>
        <taxon>Streptomycetaceae</taxon>
        <taxon>Streptomyces</taxon>
    </lineage>
</organism>
<keyword evidence="5 7" id="KW-0472">Membrane</keyword>
<evidence type="ECO:0000256" key="6">
    <source>
        <dbReference type="SAM" id="MobiDB-lite"/>
    </source>
</evidence>
<feature type="region of interest" description="Disordered" evidence="6">
    <location>
        <begin position="426"/>
        <end position="447"/>
    </location>
</feature>
<dbReference type="Gene3D" id="1.20.1250.20">
    <property type="entry name" value="MFS general substrate transporter like domains"/>
    <property type="match status" value="1"/>
</dbReference>
<sequence length="447" mass="46199">MRSAAKSATKDTAKRPTGGRQRLGKPFGWLWSAYAASTLGTWLGFGALPLIALQVLHVGPAAVSGLAAAGLAVGAVLALPLGPWVEGRPKKPVMVAADLVRFAALCSIPVAFGLGVLTYSQLLLVSVVSAAANIAFTSGSGAYLKTLVRPDQLLVANGRFESTTWTATAVGPTLGGAAISLIGPVVTVVANAVGFLLSAAGILAIRQREPLTAPVPAEGATGSRLRAADLFDGWRFILADPELRPLFLNTVAVNALIMATEPLCAVLFLGDLGWEAWQYGLAFGLPCVGGLIGAQAAPRLQTRFGRERVLLWSGVLRSVWLMGLVLVTPGAAGVVLVILVELGLIACMGVFNPLFATHRLEHVPAERVARVLTAWTVSSTAAIAVLTAAWGVLAAVMGARAAIGAAALLLLTTPFLLRRRVPAAPDGPGMRGDGARGTVEACQDIRP</sequence>
<dbReference type="SUPFAM" id="SSF103473">
    <property type="entry name" value="MFS general substrate transporter"/>
    <property type="match status" value="1"/>
</dbReference>
<evidence type="ECO:0000313" key="8">
    <source>
        <dbReference type="EMBL" id="WTY98126.1"/>
    </source>
</evidence>
<evidence type="ECO:0000256" key="1">
    <source>
        <dbReference type="ARBA" id="ARBA00004651"/>
    </source>
</evidence>
<feature type="transmembrane region" description="Helical" evidence="7">
    <location>
        <begin position="246"/>
        <end position="270"/>
    </location>
</feature>
<dbReference type="CDD" id="cd06173">
    <property type="entry name" value="MFS_MefA_like"/>
    <property type="match status" value="1"/>
</dbReference>
<keyword evidence="4 7" id="KW-1133">Transmembrane helix</keyword>
<keyword evidence="3 7" id="KW-0812">Transmembrane</keyword>
<dbReference type="PANTHER" id="PTHR23513:SF6">
    <property type="entry name" value="MAJOR FACILITATOR SUPERFAMILY ASSOCIATED DOMAIN-CONTAINING PROTEIN"/>
    <property type="match status" value="1"/>
</dbReference>